<dbReference type="AlphaFoldDB" id="A0A7W5DL23"/>
<protein>
    <submittedName>
        <fullName evidence="1">Uncharacterized protein</fullName>
    </submittedName>
</protein>
<evidence type="ECO:0000313" key="1">
    <source>
        <dbReference type="EMBL" id="MBB3184902.1"/>
    </source>
</evidence>
<reference evidence="1 2" key="1">
    <citation type="submission" date="2020-08" db="EMBL/GenBank/DDBJ databases">
        <title>Genomic Encyclopedia of Type Strains, Phase III (KMG-III): the genomes of soil and plant-associated and newly described type strains.</title>
        <authorList>
            <person name="Whitman W."/>
        </authorList>
    </citation>
    <scope>NUCLEOTIDE SEQUENCE [LARGE SCALE GENOMIC DNA]</scope>
    <source>
        <strain evidence="1 2">CECT 7341</strain>
    </source>
</reference>
<gene>
    <name evidence="1" type="ORF">FHR95_002477</name>
</gene>
<dbReference type="Proteomes" id="UP000563050">
    <property type="component" value="Unassembled WGS sequence"/>
</dbReference>
<keyword evidence="2" id="KW-1185">Reference proteome</keyword>
<comment type="caution">
    <text evidence="1">The sequence shown here is derived from an EMBL/GenBank/DDBJ whole genome shotgun (WGS) entry which is preliminary data.</text>
</comment>
<organism evidence="1 2">
    <name type="scientific">Halomonas fontilapidosi</name>
    <dbReference type="NCBI Taxonomy" id="616675"/>
    <lineage>
        <taxon>Bacteria</taxon>
        <taxon>Pseudomonadati</taxon>
        <taxon>Pseudomonadota</taxon>
        <taxon>Gammaproteobacteria</taxon>
        <taxon>Oceanospirillales</taxon>
        <taxon>Halomonadaceae</taxon>
        <taxon>Halomonas</taxon>
    </lineage>
</organism>
<evidence type="ECO:0000313" key="2">
    <source>
        <dbReference type="Proteomes" id="UP000563050"/>
    </source>
</evidence>
<proteinExistence type="predicted"/>
<accession>A0A7W5DL23</accession>
<sequence>MDKMHVAMDESDASLRALSVMSAVRSGRCPFAPRP</sequence>
<dbReference type="EMBL" id="JACHXQ010000008">
    <property type="protein sequence ID" value="MBB3184902.1"/>
    <property type="molecule type" value="Genomic_DNA"/>
</dbReference>
<name>A0A7W5DL23_9GAMM</name>